<reference evidence="1" key="1">
    <citation type="submission" date="2022-03" db="EMBL/GenBank/DDBJ databases">
        <authorList>
            <person name="Lindestad O."/>
        </authorList>
    </citation>
    <scope>NUCLEOTIDE SEQUENCE</scope>
</reference>
<organism evidence="1 2">
    <name type="scientific">Pararge aegeria aegeria</name>
    <dbReference type="NCBI Taxonomy" id="348720"/>
    <lineage>
        <taxon>Eukaryota</taxon>
        <taxon>Metazoa</taxon>
        <taxon>Ecdysozoa</taxon>
        <taxon>Arthropoda</taxon>
        <taxon>Hexapoda</taxon>
        <taxon>Insecta</taxon>
        <taxon>Pterygota</taxon>
        <taxon>Neoptera</taxon>
        <taxon>Endopterygota</taxon>
        <taxon>Lepidoptera</taxon>
        <taxon>Glossata</taxon>
        <taxon>Ditrysia</taxon>
        <taxon>Papilionoidea</taxon>
        <taxon>Nymphalidae</taxon>
        <taxon>Satyrinae</taxon>
        <taxon>Satyrini</taxon>
        <taxon>Parargina</taxon>
        <taxon>Pararge</taxon>
    </lineage>
</organism>
<dbReference type="AlphaFoldDB" id="A0A8S4QP35"/>
<gene>
    <name evidence="1" type="primary">jg13050</name>
    <name evidence="1" type="ORF">PAEG_LOCUS2417</name>
</gene>
<dbReference type="Proteomes" id="UP000838756">
    <property type="component" value="Unassembled WGS sequence"/>
</dbReference>
<keyword evidence="2" id="KW-1185">Reference proteome</keyword>
<sequence>MILGNVTIILTTCFTIDRNCCTGQIQANSDRLKLYEDITDLPPQMGLLTRLWNLNTVGCSLQEPLRSVVRGGRCRSVDVVGYLRSVLQEAKPYARMKLMVVGVQ</sequence>
<protein>
    <submittedName>
        <fullName evidence="1">Jg13050 protein</fullName>
    </submittedName>
</protein>
<comment type="caution">
    <text evidence="1">The sequence shown here is derived from an EMBL/GenBank/DDBJ whole genome shotgun (WGS) entry which is preliminary data.</text>
</comment>
<proteinExistence type="predicted"/>
<name>A0A8S4QP35_9NEOP</name>
<evidence type="ECO:0000313" key="1">
    <source>
        <dbReference type="EMBL" id="CAH2210512.1"/>
    </source>
</evidence>
<evidence type="ECO:0000313" key="2">
    <source>
        <dbReference type="Proteomes" id="UP000838756"/>
    </source>
</evidence>
<dbReference type="OrthoDB" id="10252328at2759"/>
<accession>A0A8S4QP35</accession>
<feature type="non-terminal residue" evidence="1">
    <location>
        <position position="1"/>
    </location>
</feature>
<dbReference type="EMBL" id="CAKXAJ010007643">
    <property type="protein sequence ID" value="CAH2210512.1"/>
    <property type="molecule type" value="Genomic_DNA"/>
</dbReference>